<keyword evidence="2" id="KW-0012">Acyltransferase</keyword>
<evidence type="ECO:0000313" key="5">
    <source>
        <dbReference type="Proteomes" id="UP000061630"/>
    </source>
</evidence>
<dbReference type="EMBL" id="CP014141">
    <property type="protein sequence ID" value="AMA76056.1"/>
    <property type="molecule type" value="Genomic_DNA"/>
</dbReference>
<feature type="domain" description="N-acetyltransferase" evidence="3">
    <location>
        <begin position="1"/>
        <end position="140"/>
    </location>
</feature>
<evidence type="ECO:0000256" key="2">
    <source>
        <dbReference type="ARBA" id="ARBA00023315"/>
    </source>
</evidence>
<dbReference type="PANTHER" id="PTHR43877">
    <property type="entry name" value="AMINOALKYLPHOSPHONATE N-ACETYLTRANSFERASE-RELATED-RELATED"/>
    <property type="match status" value="1"/>
</dbReference>
<dbReference type="KEGG" id="tpar:AV541_09060"/>
<dbReference type="PROSITE" id="PS51186">
    <property type="entry name" value="GNAT"/>
    <property type="match status" value="2"/>
</dbReference>
<gene>
    <name evidence="4" type="ORF">AV541_09060</name>
</gene>
<organism evidence="4 5">
    <name type="scientific">Thermus parvatiensis</name>
    <dbReference type="NCBI Taxonomy" id="456163"/>
    <lineage>
        <taxon>Bacteria</taxon>
        <taxon>Thermotogati</taxon>
        <taxon>Deinococcota</taxon>
        <taxon>Deinococci</taxon>
        <taxon>Thermales</taxon>
        <taxon>Thermaceae</taxon>
        <taxon>Thermus</taxon>
    </lineage>
</organism>
<reference evidence="4 5" key="1">
    <citation type="submission" date="2016-01" db="EMBL/GenBank/DDBJ databases">
        <title>Genome sequence of Thermus parvatiensis, a thermophile isolated from a hot water spring.</title>
        <authorList>
            <person name="Tripathi C."/>
            <person name="Lal R."/>
        </authorList>
    </citation>
    <scope>NUCLEOTIDE SEQUENCE [LARGE SCALE GENOMIC DNA]</scope>
    <source>
        <strain evidence="4 5">RL</strain>
    </source>
</reference>
<proteinExistence type="predicted"/>
<evidence type="ECO:0000256" key="1">
    <source>
        <dbReference type="ARBA" id="ARBA00022679"/>
    </source>
</evidence>
<dbReference type="InterPro" id="IPR016181">
    <property type="entry name" value="Acyl_CoA_acyltransferase"/>
</dbReference>
<dbReference type="InterPro" id="IPR050832">
    <property type="entry name" value="Bact_Acetyltransf"/>
</dbReference>
<accession>A0A120HTC7</accession>
<name>A0A120HTC7_9DEIN</name>
<dbReference type="RefSeq" id="WP_060384731.1">
    <property type="nucleotide sequence ID" value="NZ_CP014141.1"/>
</dbReference>
<dbReference type="InterPro" id="IPR000182">
    <property type="entry name" value="GNAT_dom"/>
</dbReference>
<dbReference type="SUPFAM" id="SSF55729">
    <property type="entry name" value="Acyl-CoA N-acyltransferases (Nat)"/>
    <property type="match status" value="2"/>
</dbReference>
<sequence>MIRPVARKDLPGLLRLLRHMDQSPERGVLAPEARDLEGLAEELEDGLVLLKEGEEVAGYVGLYPFWDGAALEGPLAYREEDLPPLLEAAEKRAREVEVERLYAFPREENRVLRRVLEEAGFGLLHVTYFFVKHPEGLDYPAPEGVRVEEGFPGAGVYRELYRESEESWALRLRWTDEELEEHFQDPAVHLLVAYLKGVPVGLAEVELEGGEASVAYIGVVPEARGKGIGRTLLSEAAKLARRKGADLLRVRAHDHEKGALDLYRSLGFSLEEAVATYAKELKARR</sequence>
<evidence type="ECO:0000259" key="3">
    <source>
        <dbReference type="PROSITE" id="PS51186"/>
    </source>
</evidence>
<dbReference type="PANTHER" id="PTHR43877:SF2">
    <property type="entry name" value="AMINOALKYLPHOSPHONATE N-ACETYLTRANSFERASE-RELATED"/>
    <property type="match status" value="1"/>
</dbReference>
<dbReference type="AlphaFoldDB" id="A0A120HTC7"/>
<dbReference type="Proteomes" id="UP000061630">
    <property type="component" value="Chromosome"/>
</dbReference>
<dbReference type="Gene3D" id="3.40.630.30">
    <property type="match status" value="1"/>
</dbReference>
<dbReference type="GO" id="GO:0016747">
    <property type="term" value="F:acyltransferase activity, transferring groups other than amino-acyl groups"/>
    <property type="evidence" value="ECO:0007669"/>
    <property type="project" value="InterPro"/>
</dbReference>
<dbReference type="CDD" id="cd04301">
    <property type="entry name" value="NAT_SF"/>
    <property type="match status" value="1"/>
</dbReference>
<protein>
    <submittedName>
        <fullName evidence="4">Acetyltransferase</fullName>
    </submittedName>
</protein>
<evidence type="ECO:0000313" key="4">
    <source>
        <dbReference type="EMBL" id="AMA76056.1"/>
    </source>
</evidence>
<dbReference type="Pfam" id="PF00583">
    <property type="entry name" value="Acetyltransf_1"/>
    <property type="match status" value="1"/>
</dbReference>
<keyword evidence="1 4" id="KW-0808">Transferase</keyword>
<feature type="domain" description="N-acetyltransferase" evidence="3">
    <location>
        <begin position="145"/>
        <end position="285"/>
    </location>
</feature>